<dbReference type="Proteomes" id="UP000011087">
    <property type="component" value="Unassembled WGS sequence"/>
</dbReference>
<evidence type="ECO:0000313" key="3">
    <source>
        <dbReference type="EnsemblProtists" id="EKX49241"/>
    </source>
</evidence>
<evidence type="ECO:0000313" key="4">
    <source>
        <dbReference type="Proteomes" id="UP000011087"/>
    </source>
</evidence>
<feature type="chain" id="PRO_5008771605" evidence="1">
    <location>
        <begin position="20"/>
        <end position="123"/>
    </location>
</feature>
<accession>L1JL44</accession>
<feature type="signal peptide" evidence="1">
    <location>
        <begin position="1"/>
        <end position="19"/>
    </location>
</feature>
<dbReference type="GeneID" id="17306153"/>
<gene>
    <name evidence="2" type="ORF">GUITHDRAFT_135950</name>
</gene>
<reference evidence="4" key="2">
    <citation type="submission" date="2012-11" db="EMBL/GenBank/DDBJ databases">
        <authorList>
            <person name="Kuo A."/>
            <person name="Curtis B.A."/>
            <person name="Tanifuji G."/>
            <person name="Burki F."/>
            <person name="Gruber A."/>
            <person name="Irimia M."/>
            <person name="Maruyama S."/>
            <person name="Arias M.C."/>
            <person name="Ball S.G."/>
            <person name="Gile G.H."/>
            <person name="Hirakawa Y."/>
            <person name="Hopkins J.F."/>
            <person name="Rensing S.A."/>
            <person name="Schmutz J."/>
            <person name="Symeonidi A."/>
            <person name="Elias M."/>
            <person name="Eveleigh R.J."/>
            <person name="Herman E.K."/>
            <person name="Klute M.J."/>
            <person name="Nakayama T."/>
            <person name="Obornik M."/>
            <person name="Reyes-Prieto A."/>
            <person name="Armbrust E.V."/>
            <person name="Aves S.J."/>
            <person name="Beiko R.G."/>
            <person name="Coutinho P."/>
            <person name="Dacks J.B."/>
            <person name="Durnford D.G."/>
            <person name="Fast N.M."/>
            <person name="Green B.R."/>
            <person name="Grisdale C."/>
            <person name="Hempe F."/>
            <person name="Henrissat B."/>
            <person name="Hoppner M.P."/>
            <person name="Ishida K.-I."/>
            <person name="Kim E."/>
            <person name="Koreny L."/>
            <person name="Kroth P.G."/>
            <person name="Liu Y."/>
            <person name="Malik S.-B."/>
            <person name="Maier U.G."/>
            <person name="McRose D."/>
            <person name="Mock T."/>
            <person name="Neilson J.A."/>
            <person name="Onodera N.T."/>
            <person name="Poole A.M."/>
            <person name="Pritham E.J."/>
            <person name="Richards T.A."/>
            <person name="Rocap G."/>
            <person name="Roy S.W."/>
            <person name="Sarai C."/>
            <person name="Schaack S."/>
            <person name="Shirato S."/>
            <person name="Slamovits C.H."/>
            <person name="Spencer D.F."/>
            <person name="Suzuki S."/>
            <person name="Worden A.Z."/>
            <person name="Zauner S."/>
            <person name="Barry K."/>
            <person name="Bell C."/>
            <person name="Bharti A.K."/>
            <person name="Crow J.A."/>
            <person name="Grimwood J."/>
            <person name="Kramer R."/>
            <person name="Lindquist E."/>
            <person name="Lucas S."/>
            <person name="Salamov A."/>
            <person name="McFadden G.I."/>
            <person name="Lane C.E."/>
            <person name="Keeling P.J."/>
            <person name="Gray M.W."/>
            <person name="Grigoriev I.V."/>
            <person name="Archibald J.M."/>
        </authorList>
    </citation>
    <scope>NUCLEOTIDE SEQUENCE</scope>
    <source>
        <strain evidence="4">CCMP2712</strain>
    </source>
</reference>
<protein>
    <submittedName>
        <fullName evidence="2 3">Uncharacterized protein</fullName>
    </submittedName>
</protein>
<reference evidence="3" key="3">
    <citation type="submission" date="2016-03" db="UniProtKB">
        <authorList>
            <consortium name="EnsemblProtists"/>
        </authorList>
    </citation>
    <scope>IDENTIFICATION</scope>
</reference>
<dbReference type="EnsemblProtists" id="EKX49241">
    <property type="protein sequence ID" value="EKX49241"/>
    <property type="gene ID" value="GUITHDRAFT_135950"/>
</dbReference>
<dbReference type="KEGG" id="gtt:GUITHDRAFT_135950"/>
<name>L1JL44_GUITC</name>
<evidence type="ECO:0000256" key="1">
    <source>
        <dbReference type="SAM" id="SignalP"/>
    </source>
</evidence>
<dbReference type="PaxDb" id="55529-EKX49241"/>
<keyword evidence="4" id="KW-1185">Reference proteome</keyword>
<keyword evidence="1" id="KW-0732">Signal</keyword>
<evidence type="ECO:0000313" key="2">
    <source>
        <dbReference type="EMBL" id="EKX49241.1"/>
    </source>
</evidence>
<dbReference type="HOGENOM" id="CLU_2019624_0_0_1"/>
<sequence>MQRFCALLLLALAVAPASSFLLSSSSPQLRGSDSLPAACGRAKAGVCALSMQEDGQGKRTTGFKGLFDGIARELTADTRVVGEDGQPRLKATPAQIMVLLTAQFGIPIALVQIYKAVTAASGN</sequence>
<dbReference type="EMBL" id="JH992982">
    <property type="protein sequence ID" value="EKX49241.1"/>
    <property type="molecule type" value="Genomic_DNA"/>
</dbReference>
<dbReference type="AlphaFoldDB" id="L1JL44"/>
<dbReference type="RefSeq" id="XP_005836221.1">
    <property type="nucleotide sequence ID" value="XM_005836164.1"/>
</dbReference>
<organism evidence="2">
    <name type="scientific">Guillardia theta (strain CCMP2712)</name>
    <name type="common">Cryptophyte</name>
    <dbReference type="NCBI Taxonomy" id="905079"/>
    <lineage>
        <taxon>Eukaryota</taxon>
        <taxon>Cryptophyceae</taxon>
        <taxon>Pyrenomonadales</taxon>
        <taxon>Geminigeraceae</taxon>
        <taxon>Guillardia</taxon>
    </lineage>
</organism>
<proteinExistence type="predicted"/>
<reference evidence="2 4" key="1">
    <citation type="journal article" date="2012" name="Nature">
        <title>Algal genomes reveal evolutionary mosaicism and the fate of nucleomorphs.</title>
        <authorList>
            <consortium name="DOE Joint Genome Institute"/>
            <person name="Curtis B.A."/>
            <person name="Tanifuji G."/>
            <person name="Burki F."/>
            <person name="Gruber A."/>
            <person name="Irimia M."/>
            <person name="Maruyama S."/>
            <person name="Arias M.C."/>
            <person name="Ball S.G."/>
            <person name="Gile G.H."/>
            <person name="Hirakawa Y."/>
            <person name="Hopkins J.F."/>
            <person name="Kuo A."/>
            <person name="Rensing S.A."/>
            <person name="Schmutz J."/>
            <person name="Symeonidi A."/>
            <person name="Elias M."/>
            <person name="Eveleigh R.J."/>
            <person name="Herman E.K."/>
            <person name="Klute M.J."/>
            <person name="Nakayama T."/>
            <person name="Obornik M."/>
            <person name="Reyes-Prieto A."/>
            <person name="Armbrust E.V."/>
            <person name="Aves S.J."/>
            <person name="Beiko R.G."/>
            <person name="Coutinho P."/>
            <person name="Dacks J.B."/>
            <person name="Durnford D.G."/>
            <person name="Fast N.M."/>
            <person name="Green B.R."/>
            <person name="Grisdale C.J."/>
            <person name="Hempel F."/>
            <person name="Henrissat B."/>
            <person name="Hoppner M.P."/>
            <person name="Ishida K."/>
            <person name="Kim E."/>
            <person name="Koreny L."/>
            <person name="Kroth P.G."/>
            <person name="Liu Y."/>
            <person name="Malik S.B."/>
            <person name="Maier U.G."/>
            <person name="McRose D."/>
            <person name="Mock T."/>
            <person name="Neilson J.A."/>
            <person name="Onodera N.T."/>
            <person name="Poole A.M."/>
            <person name="Pritham E.J."/>
            <person name="Richards T.A."/>
            <person name="Rocap G."/>
            <person name="Roy S.W."/>
            <person name="Sarai C."/>
            <person name="Schaack S."/>
            <person name="Shirato S."/>
            <person name="Slamovits C.H."/>
            <person name="Spencer D.F."/>
            <person name="Suzuki S."/>
            <person name="Worden A.Z."/>
            <person name="Zauner S."/>
            <person name="Barry K."/>
            <person name="Bell C."/>
            <person name="Bharti A.K."/>
            <person name="Crow J.A."/>
            <person name="Grimwood J."/>
            <person name="Kramer R."/>
            <person name="Lindquist E."/>
            <person name="Lucas S."/>
            <person name="Salamov A."/>
            <person name="McFadden G.I."/>
            <person name="Lane C.E."/>
            <person name="Keeling P.J."/>
            <person name="Gray M.W."/>
            <person name="Grigoriev I.V."/>
            <person name="Archibald J.M."/>
        </authorList>
    </citation>
    <scope>NUCLEOTIDE SEQUENCE</scope>
    <source>
        <strain evidence="2 4">CCMP2712</strain>
    </source>
</reference>